<protein>
    <submittedName>
        <fullName evidence="2">Uncharacterized protein</fullName>
    </submittedName>
</protein>
<reference evidence="3" key="1">
    <citation type="journal article" date="2019" name="Int. J. Syst. Evol. Microbiol.">
        <title>The Global Catalogue of Microorganisms (GCM) 10K type strain sequencing project: providing services to taxonomists for standard genome sequencing and annotation.</title>
        <authorList>
            <consortium name="The Broad Institute Genomics Platform"/>
            <consortium name="The Broad Institute Genome Sequencing Center for Infectious Disease"/>
            <person name="Wu L."/>
            <person name="Ma J."/>
        </authorList>
    </citation>
    <scope>NUCLEOTIDE SEQUENCE [LARGE SCALE GENOMIC DNA]</scope>
    <source>
        <strain evidence="3">CGMCC 1.8859</strain>
    </source>
</reference>
<accession>A0ABQ2P9C7</accession>
<dbReference type="EMBL" id="BMLX01000002">
    <property type="protein sequence ID" value="GGP21081.1"/>
    <property type="molecule type" value="Genomic_DNA"/>
</dbReference>
<evidence type="ECO:0000313" key="3">
    <source>
        <dbReference type="Proteomes" id="UP000637267"/>
    </source>
</evidence>
<name>A0ABQ2P9C7_9NEIS</name>
<keyword evidence="1" id="KW-0472">Membrane</keyword>
<keyword evidence="1" id="KW-0812">Transmembrane</keyword>
<evidence type="ECO:0000313" key="2">
    <source>
        <dbReference type="EMBL" id="GGP21081.1"/>
    </source>
</evidence>
<feature type="transmembrane region" description="Helical" evidence="1">
    <location>
        <begin position="12"/>
        <end position="37"/>
    </location>
</feature>
<comment type="caution">
    <text evidence="2">The sequence shown here is derived from an EMBL/GenBank/DDBJ whole genome shotgun (WGS) entry which is preliminary data.</text>
</comment>
<organism evidence="2 3">
    <name type="scientific">Silvimonas iriomotensis</name>
    <dbReference type="NCBI Taxonomy" id="449662"/>
    <lineage>
        <taxon>Bacteria</taxon>
        <taxon>Pseudomonadati</taxon>
        <taxon>Pseudomonadota</taxon>
        <taxon>Betaproteobacteria</taxon>
        <taxon>Neisseriales</taxon>
        <taxon>Chitinibacteraceae</taxon>
        <taxon>Silvimonas</taxon>
    </lineage>
</organism>
<sequence>MRAPGNQTRRQAGWSIISLMVGMLVSMLVILSMLSLFRVVSTNVVHPTTGMQPTASQDRQIATALLSVQTLLQNAGYGYYPQAAHNVNVMLVSGASKTLVSAPVAGLTGNTLAATSTITVSGTVQSIASGTVTPPLANAVNALFWETAGSTVPASASSAQCYGLLSDTSSLSNGNAANALYLLQANGSCSPVNANWNNINWTVTPLISSGLMLSPVTFAAQETTCWPFSTLVGANAPSGLYVQLSWSTNSTSALSSAAKSWSSCLPNIS</sequence>
<keyword evidence="3" id="KW-1185">Reference proteome</keyword>
<dbReference type="RefSeq" id="WP_188704033.1">
    <property type="nucleotide sequence ID" value="NZ_BMLX01000002.1"/>
</dbReference>
<gene>
    <name evidence="2" type="ORF">GCM10010970_18620</name>
</gene>
<proteinExistence type="predicted"/>
<dbReference type="Proteomes" id="UP000637267">
    <property type="component" value="Unassembled WGS sequence"/>
</dbReference>
<keyword evidence="1" id="KW-1133">Transmembrane helix</keyword>
<evidence type="ECO:0000256" key="1">
    <source>
        <dbReference type="SAM" id="Phobius"/>
    </source>
</evidence>